<feature type="transmembrane region" description="Helical" evidence="3">
    <location>
        <begin position="540"/>
        <end position="565"/>
    </location>
</feature>
<dbReference type="PANTHER" id="PTHR37813">
    <property type="entry name" value="FELS-2 PROPHAGE PROTEIN"/>
    <property type="match status" value="1"/>
</dbReference>
<gene>
    <name evidence="5" type="ORF">LCGC14_0670050</name>
</gene>
<feature type="transmembrane region" description="Helical" evidence="3">
    <location>
        <begin position="648"/>
        <end position="670"/>
    </location>
</feature>
<feature type="transmembrane region" description="Helical" evidence="3">
    <location>
        <begin position="571"/>
        <end position="593"/>
    </location>
</feature>
<dbReference type="AlphaFoldDB" id="A0A0F9TCL8"/>
<dbReference type="PANTHER" id="PTHR37813:SF1">
    <property type="entry name" value="FELS-2 PROPHAGE PROTEIN"/>
    <property type="match status" value="1"/>
</dbReference>
<feature type="domain" description="Phage tail tape measure protein" evidence="4">
    <location>
        <begin position="240"/>
        <end position="442"/>
    </location>
</feature>
<keyword evidence="2" id="KW-0175">Coiled coil</keyword>
<organism evidence="5">
    <name type="scientific">marine sediment metagenome</name>
    <dbReference type="NCBI Taxonomy" id="412755"/>
    <lineage>
        <taxon>unclassified sequences</taxon>
        <taxon>metagenomes</taxon>
        <taxon>ecological metagenomes</taxon>
    </lineage>
</organism>
<evidence type="ECO:0000256" key="2">
    <source>
        <dbReference type="SAM" id="Coils"/>
    </source>
</evidence>
<keyword evidence="1" id="KW-1188">Viral release from host cell</keyword>
<dbReference type="NCBIfam" id="TIGR01760">
    <property type="entry name" value="tape_meas_TP901"/>
    <property type="match status" value="1"/>
</dbReference>
<keyword evidence="3" id="KW-0812">Transmembrane</keyword>
<protein>
    <recommendedName>
        <fullName evidence="4">Phage tail tape measure protein domain-containing protein</fullName>
    </recommendedName>
</protein>
<accession>A0A0F9TCL8</accession>
<evidence type="ECO:0000256" key="3">
    <source>
        <dbReference type="SAM" id="Phobius"/>
    </source>
</evidence>
<feature type="coiled-coil region" evidence="2">
    <location>
        <begin position="842"/>
        <end position="910"/>
    </location>
</feature>
<dbReference type="Pfam" id="PF10145">
    <property type="entry name" value="PhageMin_Tail"/>
    <property type="match status" value="1"/>
</dbReference>
<comment type="caution">
    <text evidence="5">The sequence shown here is derived from an EMBL/GenBank/DDBJ whole genome shotgun (WGS) entry which is preliminary data.</text>
</comment>
<evidence type="ECO:0000313" key="5">
    <source>
        <dbReference type="EMBL" id="KKN46736.1"/>
    </source>
</evidence>
<dbReference type="EMBL" id="LAZR01001314">
    <property type="protein sequence ID" value="KKN46736.1"/>
    <property type="molecule type" value="Genomic_DNA"/>
</dbReference>
<dbReference type="InterPro" id="IPR010090">
    <property type="entry name" value="Phage_tape_meas"/>
</dbReference>
<keyword evidence="3" id="KW-0472">Membrane</keyword>
<keyword evidence="3" id="KW-1133">Transmembrane helix</keyword>
<evidence type="ECO:0000259" key="4">
    <source>
        <dbReference type="Pfam" id="PF10145"/>
    </source>
</evidence>
<name>A0A0F9TCL8_9ZZZZ</name>
<reference evidence="5" key="1">
    <citation type="journal article" date="2015" name="Nature">
        <title>Complex archaea that bridge the gap between prokaryotes and eukaryotes.</title>
        <authorList>
            <person name="Spang A."/>
            <person name="Saw J.H."/>
            <person name="Jorgensen S.L."/>
            <person name="Zaremba-Niedzwiedzka K."/>
            <person name="Martijn J."/>
            <person name="Lind A.E."/>
            <person name="van Eijk R."/>
            <person name="Schleper C."/>
            <person name="Guy L."/>
            <person name="Ettema T.J."/>
        </authorList>
    </citation>
    <scope>NUCLEOTIDE SEQUENCE</scope>
</reference>
<proteinExistence type="predicted"/>
<evidence type="ECO:0000256" key="1">
    <source>
        <dbReference type="ARBA" id="ARBA00022612"/>
    </source>
</evidence>
<sequence>MAGKRITTELVVKAVDQYSGMIRNMSGVTGRFAEKVRSDMGRLQGLRGPLRMIEDYKAAQSTFDRSAVALRRSRERVAELRREMRATSNPTKKMTQDFERAKRAAERLRLAHEKNGTELTGLQGKLRSAGVNTGDLAGEQRRLSNALGAANANFARQAERMQRLKVMQDRITAGRERMDRSLARSANLSFVGNASMQTGRRILTGMSAPIMQAVEFESAMSDVRKVVDFESPAAFRSMSEDILEMSTRIPIAATGLAEIVAAGGQSGIAQDELARFAEMAARIGVAFDISAGQSGESMASIKTAMGLDLDQTGSLFDAMNHLSNNSAARAEQTLEFLNRAGADGSNFGFDSTETLAIGAAMIAAGAGADTAATSFRNMGRALVRGEGATDRQSGAMERLGLNSEDVARAMQEDAVGTTMDVMRRLNELPDHLRATVMSDLFGDEARELTKLMNNMQLMPEMLALVADETQYLGSAEAEYAERSRTTANNMQLLRNQTTRLGISIGEVVLPPLNELLSKSQVFIDKLVTWTKENPKLTKTLVMGGVALGAMAVAGGFLLTAAAGLIGTMAVLRFGLVGLGARAVFAGGGLASLAGRFGILRRLPRFRLASLVAPLRWAAGLIPSIRWGALAGSLRWSSLIRPLAWIGRGALRFIPVIGWAVLAGELAWHLLIKPMGWDEYLPSIDWSRIWGAFSWEGWLPEVDWSEFMSAIDWPDWVGDLSWRSLLTPLAWMTFVPRLAWRTFMPDIDWGYWFTFKWVDHLPDWSWDFITEFDMAGLITWPEAPDWLKWLMGQEEEAATLPRQPMQPSVLSAPGFEQLPAEQQAAARTVISSRSGGLPTAAHLQELRDYAASLREEIAGIQGDIDNIGQGPMAFSMAMPHQQTMDVRKRELQEVEAELVDAEARSVTLTAALQVLDGTEATPEINAASIDRALEKVARLSAQLRSMPGASAGSVPPVRPAGARAFGGSVRAGLPYRVNEHTPKSEWFVPSASGGILNVGQAQSAFMSHFGSGGGQGSGVARGAQRVRSASMAALAASALVGSAAAAAAGGGASGKSMSARVEIGSISIVAPSGVSDPEGLVDLIETRLGERISATFAASFSD</sequence>